<keyword evidence="2" id="KW-0413">Isomerase</keyword>
<dbReference type="PANTHER" id="PTHR41252:SF1">
    <property type="entry name" value="BLR2505 PROTEIN"/>
    <property type="match status" value="1"/>
</dbReference>
<dbReference type="InterPro" id="IPR037401">
    <property type="entry name" value="SnoaL-like"/>
</dbReference>
<evidence type="ECO:0000313" key="3">
    <source>
        <dbReference type="Proteomes" id="UP000641932"/>
    </source>
</evidence>
<reference evidence="2" key="2">
    <citation type="submission" date="2020-09" db="EMBL/GenBank/DDBJ databases">
        <authorList>
            <person name="Sun Q."/>
            <person name="Zhou Y."/>
        </authorList>
    </citation>
    <scope>NUCLEOTIDE SEQUENCE</scope>
    <source>
        <strain evidence="2">CGMCC 4.7201</strain>
    </source>
</reference>
<gene>
    <name evidence="2" type="ORF">GCM10012280_26160</name>
</gene>
<reference evidence="2" key="1">
    <citation type="journal article" date="2014" name="Int. J. Syst. Evol. Microbiol.">
        <title>Complete genome sequence of Corynebacterium casei LMG S-19264T (=DSM 44701T), isolated from a smear-ripened cheese.</title>
        <authorList>
            <consortium name="US DOE Joint Genome Institute (JGI-PGF)"/>
            <person name="Walter F."/>
            <person name="Albersmeier A."/>
            <person name="Kalinowski J."/>
            <person name="Ruckert C."/>
        </authorList>
    </citation>
    <scope>NUCLEOTIDE SEQUENCE</scope>
    <source>
        <strain evidence="2">CGMCC 4.7201</strain>
    </source>
</reference>
<dbReference type="GO" id="GO:0016853">
    <property type="term" value="F:isomerase activity"/>
    <property type="evidence" value="ECO:0007669"/>
    <property type="project" value="UniProtKB-KW"/>
</dbReference>
<accession>A0A917ZNR3</accession>
<protein>
    <submittedName>
        <fullName evidence="2">Ketosteroid isomerase</fullName>
    </submittedName>
</protein>
<dbReference type="EMBL" id="BMMS01000010">
    <property type="protein sequence ID" value="GGO87521.1"/>
    <property type="molecule type" value="Genomic_DNA"/>
</dbReference>
<proteinExistence type="predicted"/>
<feature type="domain" description="SnoaL-like" evidence="1">
    <location>
        <begin position="36"/>
        <end position="145"/>
    </location>
</feature>
<dbReference type="Proteomes" id="UP000641932">
    <property type="component" value="Unassembled WGS sequence"/>
</dbReference>
<sequence length="163" mass="17748">MAPGSCPRIDPRICLGGSVSPGANDASEVRGTRETVETFLRLVGEGDADRLADAFAEEIDWSVPGDGSLPWTGRRSHRHEVPEYFKVMWPTFVESESETAIDNILVDGADAVVLGRFSHTVKANGRRFGTPVAIHLTVRHGSITRLHLYEDTYTVAKAVTAEA</sequence>
<dbReference type="PANTHER" id="PTHR41252">
    <property type="entry name" value="BLR2505 PROTEIN"/>
    <property type="match status" value="1"/>
</dbReference>
<dbReference type="SUPFAM" id="SSF54427">
    <property type="entry name" value="NTF2-like"/>
    <property type="match status" value="1"/>
</dbReference>
<evidence type="ECO:0000259" key="1">
    <source>
        <dbReference type="Pfam" id="PF12680"/>
    </source>
</evidence>
<name>A0A917ZNR3_9ACTN</name>
<evidence type="ECO:0000313" key="2">
    <source>
        <dbReference type="EMBL" id="GGO87521.1"/>
    </source>
</evidence>
<dbReference type="AlphaFoldDB" id="A0A917ZNR3"/>
<keyword evidence="3" id="KW-1185">Reference proteome</keyword>
<dbReference type="Gene3D" id="3.10.450.50">
    <property type="match status" value="1"/>
</dbReference>
<comment type="caution">
    <text evidence="2">The sequence shown here is derived from an EMBL/GenBank/DDBJ whole genome shotgun (WGS) entry which is preliminary data.</text>
</comment>
<organism evidence="2 3">
    <name type="scientific">Wenjunlia tyrosinilytica</name>
    <dbReference type="NCBI Taxonomy" id="1544741"/>
    <lineage>
        <taxon>Bacteria</taxon>
        <taxon>Bacillati</taxon>
        <taxon>Actinomycetota</taxon>
        <taxon>Actinomycetes</taxon>
        <taxon>Kitasatosporales</taxon>
        <taxon>Streptomycetaceae</taxon>
        <taxon>Wenjunlia</taxon>
    </lineage>
</organism>
<dbReference type="Pfam" id="PF12680">
    <property type="entry name" value="SnoaL_2"/>
    <property type="match status" value="1"/>
</dbReference>
<dbReference type="InterPro" id="IPR032710">
    <property type="entry name" value="NTF2-like_dom_sf"/>
</dbReference>